<keyword evidence="3" id="KW-1185">Reference proteome</keyword>
<evidence type="ECO:0000313" key="2">
    <source>
        <dbReference type="EMBL" id="KAH0737908.1"/>
    </source>
</evidence>
<name>A0ABQ7TTY9_SOLTU</name>
<dbReference type="Proteomes" id="UP000826656">
    <property type="component" value="Unassembled WGS sequence"/>
</dbReference>
<accession>A0ABQ7TTY9</accession>
<organism evidence="2 3">
    <name type="scientific">Solanum tuberosum</name>
    <name type="common">Potato</name>
    <dbReference type="NCBI Taxonomy" id="4113"/>
    <lineage>
        <taxon>Eukaryota</taxon>
        <taxon>Viridiplantae</taxon>
        <taxon>Streptophyta</taxon>
        <taxon>Embryophyta</taxon>
        <taxon>Tracheophyta</taxon>
        <taxon>Spermatophyta</taxon>
        <taxon>Magnoliopsida</taxon>
        <taxon>eudicotyledons</taxon>
        <taxon>Gunneridae</taxon>
        <taxon>Pentapetalae</taxon>
        <taxon>asterids</taxon>
        <taxon>lamiids</taxon>
        <taxon>Solanales</taxon>
        <taxon>Solanaceae</taxon>
        <taxon>Solanoideae</taxon>
        <taxon>Solaneae</taxon>
        <taxon>Solanum</taxon>
    </lineage>
</organism>
<dbReference type="EMBL" id="JAIVGD010000028">
    <property type="protein sequence ID" value="KAH0737908.1"/>
    <property type="molecule type" value="Genomic_DNA"/>
</dbReference>
<sequence length="123" mass="13675">MHKNFGSEKRLGLEAETAARGVDEIAPPHCQPLAPRGRTQHPTHVVYEEDDLYLDGAGAIGAIMGATSNDVNQYLMNFMAIYKSQEIPGMAFLELFYPKSKELQMKDEISSHKQLPGEAMHDT</sequence>
<protein>
    <submittedName>
        <fullName evidence="2">Uncharacterized protein</fullName>
    </submittedName>
</protein>
<gene>
    <name evidence="2" type="ORF">KY290_036613</name>
</gene>
<proteinExistence type="predicted"/>
<feature type="region of interest" description="Disordered" evidence="1">
    <location>
        <begin position="20"/>
        <end position="40"/>
    </location>
</feature>
<evidence type="ECO:0000256" key="1">
    <source>
        <dbReference type="SAM" id="MobiDB-lite"/>
    </source>
</evidence>
<reference evidence="2 3" key="1">
    <citation type="journal article" date="2021" name="bioRxiv">
        <title>Chromosome-scale and haplotype-resolved genome assembly of a tetraploid potato cultivar.</title>
        <authorList>
            <person name="Sun H."/>
            <person name="Jiao W.-B."/>
            <person name="Krause K."/>
            <person name="Campoy J.A."/>
            <person name="Goel M."/>
            <person name="Folz-Donahue K."/>
            <person name="Kukat C."/>
            <person name="Huettel B."/>
            <person name="Schneeberger K."/>
        </authorList>
    </citation>
    <scope>NUCLEOTIDE SEQUENCE [LARGE SCALE GENOMIC DNA]</scope>
    <source>
        <strain evidence="2">SolTubOtavaFocal</strain>
        <tissue evidence="2">Leaves</tissue>
    </source>
</reference>
<comment type="caution">
    <text evidence="2">The sequence shown here is derived from an EMBL/GenBank/DDBJ whole genome shotgun (WGS) entry which is preliminary data.</text>
</comment>
<evidence type="ECO:0000313" key="3">
    <source>
        <dbReference type="Proteomes" id="UP000826656"/>
    </source>
</evidence>